<organism evidence="2 3">
    <name type="scientific">Lactuca saligna</name>
    <name type="common">Willowleaf lettuce</name>
    <dbReference type="NCBI Taxonomy" id="75948"/>
    <lineage>
        <taxon>Eukaryota</taxon>
        <taxon>Viridiplantae</taxon>
        <taxon>Streptophyta</taxon>
        <taxon>Embryophyta</taxon>
        <taxon>Tracheophyta</taxon>
        <taxon>Spermatophyta</taxon>
        <taxon>Magnoliopsida</taxon>
        <taxon>eudicotyledons</taxon>
        <taxon>Gunneridae</taxon>
        <taxon>Pentapetalae</taxon>
        <taxon>asterids</taxon>
        <taxon>campanulids</taxon>
        <taxon>Asterales</taxon>
        <taxon>Asteraceae</taxon>
        <taxon>Cichorioideae</taxon>
        <taxon>Cichorieae</taxon>
        <taxon>Lactucinae</taxon>
        <taxon>Lactuca</taxon>
    </lineage>
</organism>
<keyword evidence="3" id="KW-1185">Reference proteome</keyword>
<gene>
    <name evidence="2" type="ORF">LSALG_LOCUS29344</name>
</gene>
<protein>
    <submittedName>
        <fullName evidence="2">Uncharacterized protein</fullName>
    </submittedName>
</protein>
<dbReference type="Proteomes" id="UP001177003">
    <property type="component" value="Chromosome 6"/>
</dbReference>
<dbReference type="EMBL" id="OX465082">
    <property type="protein sequence ID" value="CAI9290133.1"/>
    <property type="molecule type" value="Genomic_DNA"/>
</dbReference>
<dbReference type="AlphaFoldDB" id="A0AA35ZDE1"/>
<feature type="compositionally biased region" description="Basic and acidic residues" evidence="1">
    <location>
        <begin position="1"/>
        <end position="12"/>
    </location>
</feature>
<accession>A0AA35ZDE1</accession>
<evidence type="ECO:0000256" key="1">
    <source>
        <dbReference type="SAM" id="MobiDB-lite"/>
    </source>
</evidence>
<feature type="region of interest" description="Disordered" evidence="1">
    <location>
        <begin position="1"/>
        <end position="20"/>
    </location>
</feature>
<evidence type="ECO:0000313" key="2">
    <source>
        <dbReference type="EMBL" id="CAI9290133.1"/>
    </source>
</evidence>
<proteinExistence type="predicted"/>
<evidence type="ECO:0000313" key="3">
    <source>
        <dbReference type="Proteomes" id="UP001177003"/>
    </source>
</evidence>
<name>A0AA35ZDE1_LACSI</name>
<reference evidence="2" key="1">
    <citation type="submission" date="2023-04" db="EMBL/GenBank/DDBJ databases">
        <authorList>
            <person name="Vijverberg K."/>
            <person name="Xiong W."/>
            <person name="Schranz E."/>
        </authorList>
    </citation>
    <scope>NUCLEOTIDE SEQUENCE</scope>
</reference>
<sequence>MKGSPKFEKSDSEDQSIPIETKDIVISTSKAEIEEVHVSPIAVVAEDHDQLNRVEDETQSIHEEDDEDLNDDVEFLKEIDFTGISDDIPINIELDLDDVEFGRFSGLDSDYFRKFNEVASLATKTGEDSNVLTILLSSSKPLEISSGQRDVNLEILPSVSTVSTSAPLIVEPS</sequence>